<comment type="caution">
    <text evidence="1">The sequence shown here is derived from an EMBL/GenBank/DDBJ whole genome shotgun (WGS) entry which is preliminary data.</text>
</comment>
<evidence type="ECO:0000313" key="2">
    <source>
        <dbReference type="Proteomes" id="UP000053573"/>
    </source>
</evidence>
<protein>
    <submittedName>
        <fullName evidence="1">Uncharacterized protein</fullName>
    </submittedName>
</protein>
<gene>
    <name evidence="1" type="ORF">EMPG_13968</name>
</gene>
<proteinExistence type="predicted"/>
<accession>A0A0H1BNB4</accession>
<keyword evidence="2" id="KW-1185">Reference proteome</keyword>
<reference evidence="2" key="1">
    <citation type="journal article" date="2015" name="PLoS Genet.">
        <title>The dynamic genome and transcriptome of the human fungal pathogen Blastomyces and close relative Emmonsia.</title>
        <authorList>
            <person name="Munoz J.F."/>
            <person name="Gauthier G.M."/>
            <person name="Desjardins C.A."/>
            <person name="Gallo J.E."/>
            <person name="Holder J."/>
            <person name="Sullivan T.D."/>
            <person name="Marty A.J."/>
            <person name="Carmen J.C."/>
            <person name="Chen Z."/>
            <person name="Ding L."/>
            <person name="Gujja S."/>
            <person name="Magrini V."/>
            <person name="Misas E."/>
            <person name="Mitreva M."/>
            <person name="Priest M."/>
            <person name="Saif S."/>
            <person name="Whiston E.A."/>
            <person name="Young S."/>
            <person name="Zeng Q."/>
            <person name="Goldman W.E."/>
            <person name="Mardis E.R."/>
            <person name="Taylor J.W."/>
            <person name="McEwen J.G."/>
            <person name="Clay O.K."/>
            <person name="Klein B.S."/>
            <person name="Cuomo C.A."/>
        </authorList>
    </citation>
    <scope>NUCLEOTIDE SEQUENCE [LARGE SCALE GENOMIC DNA]</scope>
    <source>
        <strain evidence="2">UAMH 139</strain>
    </source>
</reference>
<dbReference type="AlphaFoldDB" id="A0A0H1BNB4"/>
<evidence type="ECO:0000313" key="1">
    <source>
        <dbReference type="EMBL" id="KLJ10661.1"/>
    </source>
</evidence>
<organism evidence="1 2">
    <name type="scientific">Blastomyces silverae</name>
    <dbReference type="NCBI Taxonomy" id="2060906"/>
    <lineage>
        <taxon>Eukaryota</taxon>
        <taxon>Fungi</taxon>
        <taxon>Dikarya</taxon>
        <taxon>Ascomycota</taxon>
        <taxon>Pezizomycotina</taxon>
        <taxon>Eurotiomycetes</taxon>
        <taxon>Eurotiomycetidae</taxon>
        <taxon>Onygenales</taxon>
        <taxon>Ajellomycetaceae</taxon>
        <taxon>Blastomyces</taxon>
    </lineage>
</organism>
<name>A0A0H1BNB4_9EURO</name>
<dbReference type="OrthoDB" id="10388658at2759"/>
<dbReference type="STRING" id="2060906.A0A0H1BNB4"/>
<sequence>MKAVTTNTCVADEDAVEELKRNGGYGWALENGMTIAAYLKLVKNPPIGASCMSNQLAVLGPILDQRWDASGKCPNKIAPNL</sequence>
<dbReference type="EMBL" id="LDEV01001932">
    <property type="protein sequence ID" value="KLJ10661.1"/>
    <property type="molecule type" value="Genomic_DNA"/>
</dbReference>
<dbReference type="Proteomes" id="UP000053573">
    <property type="component" value="Unassembled WGS sequence"/>
</dbReference>